<feature type="domain" description="RES" evidence="2">
    <location>
        <begin position="71"/>
        <end position="199"/>
    </location>
</feature>
<accession>A0A1S1HTN3</accession>
<sequence>MTSKLGGNRQKQQNKTANKSKSASSQKSDSAVVAKIKQIAPETLKECSHTLPADSDYYRLQSESHGGSNVFFNQAGSDCRFNLVDGKTGAMYLATSPETAMKEVFQNKSLIESDLDGYYMGIVTTERDLTILRSSDLIRKTSLTLHDLTTSVRQDTQYLARVVHHAGFDGMEYPSNVTTEPCFVLWHGDPSGKGMVKTSQQSKLTDWDFSNGKEVADILVFELGISVEED</sequence>
<keyword evidence="4" id="KW-1185">Reference proteome</keyword>
<evidence type="ECO:0000256" key="1">
    <source>
        <dbReference type="SAM" id="MobiDB-lite"/>
    </source>
</evidence>
<dbReference type="Proteomes" id="UP000179588">
    <property type="component" value="Unassembled WGS sequence"/>
</dbReference>
<feature type="compositionally biased region" description="Polar residues" evidence="1">
    <location>
        <begin position="1"/>
        <end position="11"/>
    </location>
</feature>
<protein>
    <recommendedName>
        <fullName evidence="2">RES domain-containing protein</fullName>
    </recommendedName>
</protein>
<comment type="caution">
    <text evidence="3">The sequence shown here is derived from an EMBL/GenBank/DDBJ whole genome shotgun (WGS) entry which is preliminary data.</text>
</comment>
<dbReference type="EMBL" id="LVIE01000057">
    <property type="protein sequence ID" value="OHT25202.1"/>
    <property type="molecule type" value="Genomic_DNA"/>
</dbReference>
<reference evidence="3 4" key="1">
    <citation type="submission" date="2016-03" db="EMBL/GenBank/DDBJ databases">
        <title>Genome sequence of Providencia stuartii strain, isolated from the salivary glands of larval Lucilia sericata.</title>
        <authorList>
            <person name="Yuan Y."/>
            <person name="Zhang Y."/>
            <person name="Fu S."/>
            <person name="Crippen T.L."/>
            <person name="Visi D."/>
            <person name="Benbow M.E."/>
            <person name="Allen M."/>
            <person name="Tomberlin J.K."/>
            <person name="Sze S.-H."/>
            <person name="Tarone A.M."/>
        </authorList>
    </citation>
    <scope>NUCLEOTIDE SEQUENCE [LARGE SCALE GENOMIC DNA]</scope>
    <source>
        <strain evidence="3 4">Crippen</strain>
    </source>
</reference>
<evidence type="ECO:0000259" key="2">
    <source>
        <dbReference type="SMART" id="SM00953"/>
    </source>
</evidence>
<evidence type="ECO:0000313" key="4">
    <source>
        <dbReference type="Proteomes" id="UP000179588"/>
    </source>
</evidence>
<feature type="compositionally biased region" description="Low complexity" evidence="1">
    <location>
        <begin position="13"/>
        <end position="30"/>
    </location>
</feature>
<dbReference type="OrthoDB" id="6463990at2"/>
<dbReference type="RefSeq" id="WP_070925726.1">
    <property type="nucleotide sequence ID" value="NZ_VAUE01000018.1"/>
</dbReference>
<dbReference type="AlphaFoldDB" id="A0A1S1HTN3"/>
<gene>
    <name evidence="3" type="ORF">A3Q29_14895</name>
</gene>
<dbReference type="Pfam" id="PF08808">
    <property type="entry name" value="RES"/>
    <property type="match status" value="1"/>
</dbReference>
<feature type="region of interest" description="Disordered" evidence="1">
    <location>
        <begin position="1"/>
        <end position="30"/>
    </location>
</feature>
<name>A0A1S1HTN3_PROST</name>
<evidence type="ECO:0000313" key="3">
    <source>
        <dbReference type="EMBL" id="OHT25202.1"/>
    </source>
</evidence>
<dbReference type="SMART" id="SM00953">
    <property type="entry name" value="RES"/>
    <property type="match status" value="1"/>
</dbReference>
<dbReference type="InterPro" id="IPR014914">
    <property type="entry name" value="RES_dom"/>
</dbReference>
<organism evidence="3 4">
    <name type="scientific">Providencia stuartii</name>
    <dbReference type="NCBI Taxonomy" id="588"/>
    <lineage>
        <taxon>Bacteria</taxon>
        <taxon>Pseudomonadati</taxon>
        <taxon>Pseudomonadota</taxon>
        <taxon>Gammaproteobacteria</taxon>
        <taxon>Enterobacterales</taxon>
        <taxon>Morganellaceae</taxon>
        <taxon>Providencia</taxon>
    </lineage>
</organism>
<proteinExistence type="predicted"/>